<dbReference type="AlphaFoldDB" id="A0A8J8M7D0"/>
<name>A0A8J8M7D0_9FIRM</name>
<organism evidence="1 2">
    <name type="scientific">Vallitalea guaymasensis</name>
    <dbReference type="NCBI Taxonomy" id="1185412"/>
    <lineage>
        <taxon>Bacteria</taxon>
        <taxon>Bacillati</taxon>
        <taxon>Bacillota</taxon>
        <taxon>Clostridia</taxon>
        <taxon>Lachnospirales</taxon>
        <taxon>Vallitaleaceae</taxon>
        <taxon>Vallitalea</taxon>
    </lineage>
</organism>
<sequence length="179" mass="20610">MKKKMVVGGFAIVILLVFFFKRENINTIEKAMAKANMDYEQILHQVDTDKGVVVFYEPVDDPNCCSIGLIEKKSNNYKWVFGSGNIIFDYDRDMRYMYCNIGRVGGDIEKSFPVEYGVVMNSNIEQVKVALRDEEARDATIVETNLGRIWYLFLDKQIWYTPEILGLDSDGEIIYSIGK</sequence>
<dbReference type="Proteomes" id="UP000677305">
    <property type="component" value="Chromosome"/>
</dbReference>
<proteinExistence type="predicted"/>
<evidence type="ECO:0000313" key="2">
    <source>
        <dbReference type="Proteomes" id="UP000677305"/>
    </source>
</evidence>
<dbReference type="KEGG" id="vgu:HYG85_01920"/>
<gene>
    <name evidence="1" type="ORF">HYG85_01920</name>
</gene>
<dbReference type="EMBL" id="CP058561">
    <property type="protein sequence ID" value="QUH27739.1"/>
    <property type="molecule type" value="Genomic_DNA"/>
</dbReference>
<protein>
    <submittedName>
        <fullName evidence="1">Uncharacterized protein</fullName>
    </submittedName>
</protein>
<reference evidence="1 2" key="1">
    <citation type="submission" date="2020-07" db="EMBL/GenBank/DDBJ databases">
        <title>Vallitalea guaymasensis genome.</title>
        <authorList>
            <person name="Postec A."/>
        </authorList>
    </citation>
    <scope>NUCLEOTIDE SEQUENCE [LARGE SCALE GENOMIC DNA]</scope>
    <source>
        <strain evidence="1 2">Ra1766G1</strain>
    </source>
</reference>
<dbReference type="RefSeq" id="WP_212692056.1">
    <property type="nucleotide sequence ID" value="NZ_CP058561.1"/>
</dbReference>
<evidence type="ECO:0000313" key="1">
    <source>
        <dbReference type="EMBL" id="QUH27739.1"/>
    </source>
</evidence>
<keyword evidence="2" id="KW-1185">Reference proteome</keyword>
<accession>A0A8J8M7D0</accession>